<dbReference type="Proteomes" id="UP000663874">
    <property type="component" value="Unassembled WGS sequence"/>
</dbReference>
<evidence type="ECO:0000313" key="1">
    <source>
        <dbReference type="EMBL" id="CAF3765767.1"/>
    </source>
</evidence>
<evidence type="ECO:0000313" key="2">
    <source>
        <dbReference type="EMBL" id="CAF4152597.1"/>
    </source>
</evidence>
<dbReference type="AlphaFoldDB" id="A0A819YFY1"/>
<reference evidence="2" key="1">
    <citation type="submission" date="2021-02" db="EMBL/GenBank/DDBJ databases">
        <authorList>
            <person name="Nowell W R."/>
        </authorList>
    </citation>
    <scope>NUCLEOTIDE SEQUENCE</scope>
</reference>
<dbReference type="EMBL" id="CAJOBE010012647">
    <property type="protein sequence ID" value="CAF4152597.1"/>
    <property type="molecule type" value="Genomic_DNA"/>
</dbReference>
<sequence length="88" mass="10747">MSKYWIIYYYWTFNRCKKFKNDMMNISKEFFHLPLSIKREITDSKDYPSSSNLLSDLKESFSIEPKHEGEIRWPTKPLKNIFNFVKLL</sequence>
<dbReference type="Proteomes" id="UP000663823">
    <property type="component" value="Unassembled WGS sequence"/>
</dbReference>
<gene>
    <name evidence="2" type="ORF">FNK824_LOCUS33762</name>
    <name evidence="1" type="ORF">OTI717_LOCUS16372</name>
</gene>
<protein>
    <submittedName>
        <fullName evidence="2">Uncharacterized protein</fullName>
    </submittedName>
</protein>
<comment type="caution">
    <text evidence="2">The sequence shown here is derived from an EMBL/GenBank/DDBJ whole genome shotgun (WGS) entry which is preliminary data.</text>
</comment>
<evidence type="ECO:0000313" key="3">
    <source>
        <dbReference type="Proteomes" id="UP000663874"/>
    </source>
</evidence>
<dbReference type="EMBL" id="CAJOAX010002033">
    <property type="protein sequence ID" value="CAF3765767.1"/>
    <property type="molecule type" value="Genomic_DNA"/>
</dbReference>
<name>A0A819YFY1_9BILA</name>
<organism evidence="2 3">
    <name type="scientific">Rotaria sordida</name>
    <dbReference type="NCBI Taxonomy" id="392033"/>
    <lineage>
        <taxon>Eukaryota</taxon>
        <taxon>Metazoa</taxon>
        <taxon>Spiralia</taxon>
        <taxon>Gnathifera</taxon>
        <taxon>Rotifera</taxon>
        <taxon>Eurotatoria</taxon>
        <taxon>Bdelloidea</taxon>
        <taxon>Philodinida</taxon>
        <taxon>Philodinidae</taxon>
        <taxon>Rotaria</taxon>
    </lineage>
</organism>
<proteinExistence type="predicted"/>
<accession>A0A819YFY1</accession>